<name>A0AAE3FM01_9CREN</name>
<dbReference type="EMBL" id="JZWS02000002">
    <property type="protein sequence ID" value="MCL7343721.1"/>
    <property type="molecule type" value="Genomic_DNA"/>
</dbReference>
<organism evidence="1">
    <name type="scientific">Candidatus Aramenus sulfurataquae</name>
    <dbReference type="NCBI Taxonomy" id="1326980"/>
    <lineage>
        <taxon>Archaea</taxon>
        <taxon>Thermoproteota</taxon>
        <taxon>Thermoprotei</taxon>
        <taxon>Sulfolobales</taxon>
        <taxon>Sulfolobaceae</taxon>
        <taxon>Candidatus Aramenus</taxon>
    </lineage>
</organism>
<sequence length="158" mass="17208">MIAVDWFRISGHANVKAVHRSTLEFTKDNFLTPRGDCILGISSEKAVSDLNQSVKSLIQSGSNVYVVVVVEGAYDIIRAVGSRLLTLSDKNKMIVRKSDFISDSTLAIKANKSAADINRDLVDKLRRGSKGTVYVIASDVALKDEEVLGIVINLNTRG</sequence>
<dbReference type="Gene3D" id="2.60.120.630">
    <property type="entry name" value="mth639 domain like"/>
    <property type="match status" value="1"/>
</dbReference>
<proteinExistence type="predicted"/>
<comment type="caution">
    <text evidence="1">The sequence shown here is derived from an EMBL/GenBank/DDBJ whole genome shotgun (WGS) entry which is preliminary data.</text>
</comment>
<dbReference type="AlphaFoldDB" id="A0AAE3FM01"/>
<dbReference type="InterPro" id="IPR007171">
    <property type="entry name" value="DUF371"/>
</dbReference>
<dbReference type="PANTHER" id="PTHR40696:SF1">
    <property type="entry name" value="DUF371 DOMAIN-CONTAINING PROTEIN"/>
    <property type="match status" value="1"/>
</dbReference>
<gene>
    <name evidence="1" type="ORF">TQ35_004010</name>
</gene>
<dbReference type="InterPro" id="IPR023131">
    <property type="entry name" value="Mth639-like_dom_sf"/>
</dbReference>
<protein>
    <submittedName>
        <fullName evidence="1">DUF371 domain-containing protein</fullName>
    </submittedName>
</protein>
<evidence type="ECO:0000313" key="1">
    <source>
        <dbReference type="EMBL" id="MCL7343721.1"/>
    </source>
</evidence>
<reference evidence="1" key="1">
    <citation type="submission" date="2022-05" db="EMBL/GenBank/DDBJ databases">
        <title>Metagenome Sequencing of an Archaeal-Dominated Microbial Community from a Hot Spring at the Los Azufres Geothermal Field, Mexico.</title>
        <authorList>
            <person name="Marin-Paredes R."/>
            <person name="Martinez-Romero E."/>
            <person name="Servin-Garciduenas L.E."/>
        </authorList>
    </citation>
    <scope>NUCLEOTIDE SEQUENCE</scope>
    <source>
        <strain evidence="1">AZ1-454</strain>
    </source>
</reference>
<dbReference type="PANTHER" id="PTHR40696">
    <property type="entry name" value="DUF371 FAMILY PROTEIN"/>
    <property type="match status" value="1"/>
</dbReference>
<accession>A0AAE3FM01</accession>
<dbReference type="Pfam" id="PF04027">
    <property type="entry name" value="DUF371"/>
    <property type="match status" value="1"/>
</dbReference>